<sequence length="129" mass="13746">MADIAMTGEAGANRTFRSIFGDQKQQHNDVLKLEQSDCNASVASGAGAAVLAMDDDDDDEAMWSDEPPLNGDATTKDNNDLPGLQFAMSMERLVGNAQRLHFLEDFYQNHQGSGTTPAVAPSSPSSPIS</sequence>
<keyword evidence="2" id="KW-0670">Pyruvate</keyword>
<dbReference type="GO" id="GO:0016301">
    <property type="term" value="F:kinase activity"/>
    <property type="evidence" value="ECO:0007669"/>
    <property type="project" value="UniProtKB-KW"/>
</dbReference>
<gene>
    <name evidence="2" type="ORF">AM588_10009886</name>
</gene>
<evidence type="ECO:0000256" key="1">
    <source>
        <dbReference type="SAM" id="MobiDB-lite"/>
    </source>
</evidence>
<keyword evidence="2" id="KW-0418">Kinase</keyword>
<reference evidence="2 3" key="1">
    <citation type="submission" date="2015-11" db="EMBL/GenBank/DDBJ databases">
        <title>Genomes and virulence difference between two physiological races of Phytophthora nicotianae.</title>
        <authorList>
            <person name="Liu H."/>
            <person name="Ma X."/>
            <person name="Yu H."/>
            <person name="Fang D."/>
            <person name="Li Y."/>
            <person name="Wang X."/>
            <person name="Wang W."/>
            <person name="Dong Y."/>
            <person name="Xiao B."/>
        </authorList>
    </citation>
    <scope>NUCLEOTIDE SEQUENCE [LARGE SCALE GENOMIC DNA]</scope>
    <source>
        <strain evidence="3">race 1</strain>
    </source>
</reference>
<dbReference type="Proteomes" id="UP000054636">
    <property type="component" value="Unassembled WGS sequence"/>
</dbReference>
<comment type="caution">
    <text evidence="2">The sequence shown here is derived from an EMBL/GenBank/DDBJ whole genome shotgun (WGS) entry which is preliminary data.</text>
</comment>
<proteinExistence type="predicted"/>
<accession>A0A0W8DTA8</accession>
<keyword evidence="2" id="KW-0808">Transferase</keyword>
<name>A0A0W8DTA8_PHYNI</name>
<dbReference type="EMBL" id="LNFP01000022">
    <property type="protein sequence ID" value="KUF99607.1"/>
    <property type="molecule type" value="Genomic_DNA"/>
</dbReference>
<dbReference type="AlphaFoldDB" id="A0A0W8DTA8"/>
<evidence type="ECO:0000313" key="3">
    <source>
        <dbReference type="Proteomes" id="UP000054636"/>
    </source>
</evidence>
<feature type="region of interest" description="Disordered" evidence="1">
    <location>
        <begin position="58"/>
        <end position="82"/>
    </location>
</feature>
<evidence type="ECO:0000313" key="2">
    <source>
        <dbReference type="EMBL" id="KUF99607.1"/>
    </source>
</evidence>
<organism evidence="2 3">
    <name type="scientific">Phytophthora nicotianae</name>
    <name type="common">Potato buckeye rot agent</name>
    <name type="synonym">Phytophthora parasitica</name>
    <dbReference type="NCBI Taxonomy" id="4792"/>
    <lineage>
        <taxon>Eukaryota</taxon>
        <taxon>Sar</taxon>
        <taxon>Stramenopiles</taxon>
        <taxon>Oomycota</taxon>
        <taxon>Peronosporomycetes</taxon>
        <taxon>Peronosporales</taxon>
        <taxon>Peronosporaceae</taxon>
        <taxon>Phytophthora</taxon>
    </lineage>
</organism>
<protein>
    <submittedName>
        <fullName evidence="2">Pyruvate kinase</fullName>
    </submittedName>
</protein>
<feature type="region of interest" description="Disordered" evidence="1">
    <location>
        <begin position="108"/>
        <end position="129"/>
    </location>
</feature>